<keyword evidence="7" id="KW-1185">Reference proteome</keyword>
<feature type="transmembrane region" description="Helical" evidence="5">
    <location>
        <begin position="30"/>
        <end position="57"/>
    </location>
</feature>
<dbReference type="GO" id="GO:0016746">
    <property type="term" value="F:acyltransferase activity"/>
    <property type="evidence" value="ECO:0007669"/>
    <property type="project" value="TreeGrafter"/>
</dbReference>
<feature type="transmembrane region" description="Helical" evidence="5">
    <location>
        <begin position="173"/>
        <end position="197"/>
    </location>
</feature>
<keyword evidence="4 5" id="KW-0472">Membrane</keyword>
<organism evidence="6 7">
    <name type="scientific">Aquariibacter lacus</name>
    <dbReference type="NCBI Taxonomy" id="2801332"/>
    <lineage>
        <taxon>Bacteria</taxon>
        <taxon>Pseudomonadati</taxon>
        <taxon>Pseudomonadota</taxon>
        <taxon>Betaproteobacteria</taxon>
        <taxon>Burkholderiales</taxon>
        <taxon>Sphaerotilaceae</taxon>
        <taxon>Aquariibacter</taxon>
    </lineage>
</organism>
<feature type="transmembrane region" description="Helical" evidence="5">
    <location>
        <begin position="290"/>
        <end position="323"/>
    </location>
</feature>
<proteinExistence type="predicted"/>
<feature type="transmembrane region" description="Helical" evidence="5">
    <location>
        <begin position="102"/>
        <end position="123"/>
    </location>
</feature>
<dbReference type="PANTHER" id="PTHR13285:SF23">
    <property type="entry name" value="TEICHOIC ACID D-ALANYLTRANSFERASE"/>
    <property type="match status" value="1"/>
</dbReference>
<name>A0A9X0XBT3_9BURK</name>
<evidence type="ECO:0000256" key="3">
    <source>
        <dbReference type="ARBA" id="ARBA00022989"/>
    </source>
</evidence>
<protein>
    <recommendedName>
        <fullName evidence="8">MBOAT family protein</fullName>
    </recommendedName>
</protein>
<evidence type="ECO:0008006" key="8">
    <source>
        <dbReference type="Google" id="ProtNLM"/>
    </source>
</evidence>
<gene>
    <name evidence="6" type="ORF">JI742_01735</name>
</gene>
<sequence length="378" mass="40927">MSTDLLLLVLGWSGLAVLLGWRLPARWQLGGVAACGAGLLASVSPLSLVWLLAGTLGSRALVQRGPQRGWVLGVAVAAVALAYVMALATGPVQALAGQGETVLLPLGAAFYSLRLIHYLVASYKGSLRPHTLDELLAYQFLPGALAVGPIHRFDDFLRDSRRRRWDAAQCSQGLERVLVGVFKIVVIGGGLLAAKLAPALAETAAQPGLLGVYVSALLMWLPLYVVFSGCSDVALGSSAMLGWRLIENFNHPYRARNLADFWQRWHVSLAAWCRDHVFAPVLAWRRQPGLAVVASMVVLGLWHALSMHYLLWGLYHGLALALLRRWQALAPRLPQPPAWARRPLDGLSTLLTLHVVLLSFPITTAVEQALLRLGSALP</sequence>
<reference evidence="6 7" key="1">
    <citation type="submission" date="2021-01" db="EMBL/GenBank/DDBJ databases">
        <title>Piscinibacter sp. Jin2 Genome sequencing and assembly.</title>
        <authorList>
            <person name="Kim I."/>
        </authorList>
    </citation>
    <scope>NUCLEOTIDE SEQUENCE [LARGE SCALE GENOMIC DNA]</scope>
    <source>
        <strain evidence="6 7">Jin2</strain>
    </source>
</reference>
<feature type="transmembrane region" description="Helical" evidence="5">
    <location>
        <begin position="209"/>
        <end position="227"/>
    </location>
</feature>
<dbReference type="AlphaFoldDB" id="A0A9X0XBT3"/>
<evidence type="ECO:0000256" key="5">
    <source>
        <dbReference type="SAM" id="Phobius"/>
    </source>
</evidence>
<dbReference type="InterPro" id="IPR051085">
    <property type="entry name" value="MB_O-acyltransferase"/>
</dbReference>
<dbReference type="GO" id="GO:0016020">
    <property type="term" value="C:membrane"/>
    <property type="evidence" value="ECO:0007669"/>
    <property type="project" value="UniProtKB-SubCell"/>
</dbReference>
<dbReference type="RefSeq" id="WP_201823423.1">
    <property type="nucleotide sequence ID" value="NZ_JAERRA010000001.1"/>
</dbReference>
<evidence type="ECO:0000256" key="4">
    <source>
        <dbReference type="ARBA" id="ARBA00023136"/>
    </source>
</evidence>
<keyword evidence="2 5" id="KW-0812">Transmembrane</keyword>
<evidence type="ECO:0000256" key="1">
    <source>
        <dbReference type="ARBA" id="ARBA00004141"/>
    </source>
</evidence>
<dbReference type="PANTHER" id="PTHR13285">
    <property type="entry name" value="ACYLTRANSFERASE"/>
    <property type="match status" value="1"/>
</dbReference>
<dbReference type="Pfam" id="PF03062">
    <property type="entry name" value="MBOAT"/>
    <property type="match status" value="1"/>
</dbReference>
<evidence type="ECO:0000313" key="6">
    <source>
        <dbReference type="EMBL" id="MBL0718599.1"/>
    </source>
</evidence>
<feature type="transmembrane region" description="Helical" evidence="5">
    <location>
        <begin position="69"/>
        <end position="90"/>
    </location>
</feature>
<comment type="subcellular location">
    <subcellularLocation>
        <location evidence="1">Membrane</location>
        <topology evidence="1">Multi-pass membrane protein</topology>
    </subcellularLocation>
</comment>
<evidence type="ECO:0000313" key="7">
    <source>
        <dbReference type="Proteomes" id="UP000643207"/>
    </source>
</evidence>
<evidence type="ECO:0000256" key="2">
    <source>
        <dbReference type="ARBA" id="ARBA00022692"/>
    </source>
</evidence>
<dbReference type="InterPro" id="IPR004299">
    <property type="entry name" value="MBOAT_fam"/>
</dbReference>
<accession>A0A9X0XBT3</accession>
<dbReference type="Proteomes" id="UP000643207">
    <property type="component" value="Unassembled WGS sequence"/>
</dbReference>
<comment type="caution">
    <text evidence="6">The sequence shown here is derived from an EMBL/GenBank/DDBJ whole genome shotgun (WGS) entry which is preliminary data.</text>
</comment>
<keyword evidence="3 5" id="KW-1133">Transmembrane helix</keyword>
<dbReference type="EMBL" id="JAERRA010000001">
    <property type="protein sequence ID" value="MBL0718599.1"/>
    <property type="molecule type" value="Genomic_DNA"/>
</dbReference>